<dbReference type="RefSeq" id="WP_368382786.1">
    <property type="nucleotide sequence ID" value="NZ_JBFRYA010000017.1"/>
</dbReference>
<keyword evidence="4 6" id="KW-0548">Nucleotidyltransferase</keyword>
<keyword evidence="9" id="KW-1185">Reference proteome</keyword>
<comment type="caution">
    <text evidence="8">The sequence shown here is derived from an EMBL/GenBank/DDBJ whole genome shotgun (WGS) entry which is preliminary data.</text>
</comment>
<dbReference type="Proteomes" id="UP001557485">
    <property type="component" value="Unassembled WGS sequence"/>
</dbReference>
<dbReference type="EMBL" id="JBFRYA010000017">
    <property type="protein sequence ID" value="MEX1670454.1"/>
    <property type="molecule type" value="Genomic_DNA"/>
</dbReference>
<evidence type="ECO:0000256" key="4">
    <source>
        <dbReference type="ARBA" id="ARBA00022695"/>
    </source>
</evidence>
<sequence length="216" mass="24492">MTSHYPNLNADKALIWRITHRQNIPWILANGLYAGNSAPHFDDWVTIGNEDLIGRRAHRSVPLPPGGVLNDYVPFYFTPFSPMMYNIHTGRGDVRSVANPDIVILVSDLHKISAMGLPFVFTDRHAYPVTAQYFNNLASLPEIDWPLLQVRNFKRNPDDPEQIERYQAEALIHQHLPIQALLGAVCYTPQVQLDLQAQAKAAGVSLQVHCLPNWYF</sequence>
<evidence type="ECO:0000256" key="1">
    <source>
        <dbReference type="ARBA" id="ARBA00022649"/>
    </source>
</evidence>
<reference evidence="8 9" key="1">
    <citation type="journal article" date="2011" name="Int. J. Syst. Evol. Microbiol.">
        <title>Zhongshania antarctica gen. nov., sp. nov. and Zhongshania guokunii sp. nov., gammaproteobacteria respectively isolated from coastal attached (fast) ice and surface seawater of the Antarctic.</title>
        <authorList>
            <person name="Li H.J."/>
            <person name="Zhang X.Y."/>
            <person name="Chen C.X."/>
            <person name="Zhang Y.J."/>
            <person name="Gao Z.M."/>
            <person name="Yu Y."/>
            <person name="Chen X.L."/>
            <person name="Chen B."/>
            <person name="Zhang Y.Z."/>
        </authorList>
    </citation>
    <scope>NUCLEOTIDE SEQUENCE [LARGE SCALE GENOMIC DNA]</scope>
    <source>
        <strain evidence="8 9">ZS6-22T</strain>
    </source>
</reference>
<dbReference type="InterPro" id="IPR029494">
    <property type="entry name" value="DarT"/>
</dbReference>
<gene>
    <name evidence="8" type="ORF">AB4876_16150</name>
</gene>
<keyword evidence="3 6" id="KW-0808">Transferase</keyword>
<dbReference type="PROSITE" id="PS52018">
    <property type="entry name" value="DART"/>
    <property type="match status" value="1"/>
</dbReference>
<comment type="caution">
    <text evidence="6">Lacks conserved residue(s) required for the propagation of feature annotation.</text>
</comment>
<comment type="similarity">
    <text evidence="6">Belongs to the DarT ADP-ribosyltransferase family.</text>
</comment>
<feature type="domain" description="DarT" evidence="7">
    <location>
        <begin position="13"/>
        <end position="216"/>
    </location>
</feature>
<proteinExistence type="inferred from homology"/>
<keyword evidence="2 6" id="KW-0328">Glycosyltransferase</keyword>
<feature type="binding site" evidence="6">
    <location>
        <position position="56"/>
    </location>
    <ligand>
        <name>NAD(+)</name>
        <dbReference type="ChEBI" id="CHEBI:57540"/>
    </ligand>
</feature>
<evidence type="ECO:0000256" key="6">
    <source>
        <dbReference type="PROSITE-ProRule" id="PRU01362"/>
    </source>
</evidence>
<evidence type="ECO:0000313" key="9">
    <source>
        <dbReference type="Proteomes" id="UP001557485"/>
    </source>
</evidence>
<keyword evidence="1 6" id="KW-1277">Toxin-antitoxin system</keyword>
<evidence type="ECO:0000256" key="3">
    <source>
        <dbReference type="ARBA" id="ARBA00022679"/>
    </source>
</evidence>
<evidence type="ECO:0000256" key="5">
    <source>
        <dbReference type="ARBA" id="ARBA00023125"/>
    </source>
</evidence>
<evidence type="ECO:0000256" key="2">
    <source>
        <dbReference type="ARBA" id="ARBA00022676"/>
    </source>
</evidence>
<comment type="catalytic activity">
    <reaction evidence="6">
        <text>a thymidine in DNA + NAD(+) = an N-(ADP-alpha-D-ribosyl)-thymidine in DNA + nicotinamide + H(+)</text>
        <dbReference type="Rhea" id="RHEA:71651"/>
        <dbReference type="Rhea" id="RHEA-COMP:13556"/>
        <dbReference type="Rhea" id="RHEA-COMP:18051"/>
        <dbReference type="ChEBI" id="CHEBI:15378"/>
        <dbReference type="ChEBI" id="CHEBI:17154"/>
        <dbReference type="ChEBI" id="CHEBI:57540"/>
        <dbReference type="ChEBI" id="CHEBI:137386"/>
        <dbReference type="ChEBI" id="CHEBI:191199"/>
    </reaction>
</comment>
<dbReference type="Pfam" id="PF14487">
    <property type="entry name" value="DarT"/>
    <property type="match status" value="1"/>
</dbReference>
<protein>
    <submittedName>
        <fullName evidence="8">DUF4433 domain-containing protein</fullName>
    </submittedName>
</protein>
<organism evidence="8 9">
    <name type="scientific">Zhongshania guokunii</name>
    <dbReference type="NCBI Taxonomy" id="641783"/>
    <lineage>
        <taxon>Bacteria</taxon>
        <taxon>Pseudomonadati</taxon>
        <taxon>Pseudomonadota</taxon>
        <taxon>Gammaproteobacteria</taxon>
        <taxon>Cellvibrionales</taxon>
        <taxon>Spongiibacteraceae</taxon>
        <taxon>Zhongshania</taxon>
    </lineage>
</organism>
<evidence type="ECO:0000313" key="8">
    <source>
        <dbReference type="EMBL" id="MEX1670454.1"/>
    </source>
</evidence>
<accession>A0ABV3UA96</accession>
<feature type="active site" description="Proton acceptor" evidence="6">
    <location>
        <position position="56"/>
    </location>
</feature>
<evidence type="ECO:0000259" key="7">
    <source>
        <dbReference type="PROSITE" id="PS52018"/>
    </source>
</evidence>
<feature type="binding site" evidence="6">
    <location>
        <begin position="17"/>
        <end position="19"/>
    </location>
    <ligand>
        <name>NAD(+)</name>
        <dbReference type="ChEBI" id="CHEBI:57540"/>
    </ligand>
</feature>
<keyword evidence="5 6" id="KW-0238">DNA-binding</keyword>
<name>A0ABV3UA96_9GAMM</name>
<feature type="active site" evidence="6">
    <location>
        <position position="169"/>
    </location>
</feature>